<evidence type="ECO:0000313" key="2">
    <source>
        <dbReference type="Proteomes" id="UP001595696"/>
    </source>
</evidence>
<organism evidence="1 2">
    <name type="scientific">Nocardia jiangsuensis</name>
    <dbReference type="NCBI Taxonomy" id="1691563"/>
    <lineage>
        <taxon>Bacteria</taxon>
        <taxon>Bacillati</taxon>
        <taxon>Actinomycetota</taxon>
        <taxon>Actinomycetes</taxon>
        <taxon>Mycobacteriales</taxon>
        <taxon>Nocardiaceae</taxon>
        <taxon>Nocardia</taxon>
    </lineage>
</organism>
<reference evidence="2" key="1">
    <citation type="journal article" date="2019" name="Int. J. Syst. Evol. Microbiol.">
        <title>The Global Catalogue of Microorganisms (GCM) 10K type strain sequencing project: providing services to taxonomists for standard genome sequencing and annotation.</title>
        <authorList>
            <consortium name="The Broad Institute Genomics Platform"/>
            <consortium name="The Broad Institute Genome Sequencing Center for Infectious Disease"/>
            <person name="Wu L."/>
            <person name="Ma J."/>
        </authorList>
    </citation>
    <scope>NUCLEOTIDE SEQUENCE [LARGE SCALE GENOMIC DNA]</scope>
    <source>
        <strain evidence="2">CGMCC 4.7330</strain>
    </source>
</reference>
<name>A0ABV8DPU0_9NOCA</name>
<keyword evidence="2" id="KW-1185">Reference proteome</keyword>
<gene>
    <name evidence="1" type="ORF">ACFO0B_06855</name>
</gene>
<sequence>MTEVTHPGADELRADFERELASVTMGGGLHAGSALDVQTSAALIRIAEAYPEVDGTLIAAARAAFAGQLDGSNAEARLEEIAEQVEER</sequence>
<dbReference type="RefSeq" id="WP_378611460.1">
    <property type="nucleotide sequence ID" value="NZ_JBHSAX010000006.1"/>
</dbReference>
<proteinExistence type="predicted"/>
<protein>
    <recommendedName>
        <fullName evidence="3">Excreted virulence factor EspC (Type VII ESX diderm)</fullName>
    </recommendedName>
</protein>
<comment type="caution">
    <text evidence="1">The sequence shown here is derived from an EMBL/GenBank/DDBJ whole genome shotgun (WGS) entry which is preliminary data.</text>
</comment>
<dbReference type="Proteomes" id="UP001595696">
    <property type="component" value="Unassembled WGS sequence"/>
</dbReference>
<accession>A0ABV8DPU0</accession>
<evidence type="ECO:0008006" key="3">
    <source>
        <dbReference type="Google" id="ProtNLM"/>
    </source>
</evidence>
<dbReference type="EMBL" id="JBHSAX010000006">
    <property type="protein sequence ID" value="MFC3961704.1"/>
    <property type="molecule type" value="Genomic_DNA"/>
</dbReference>
<evidence type="ECO:0000313" key="1">
    <source>
        <dbReference type="EMBL" id="MFC3961704.1"/>
    </source>
</evidence>